<protein>
    <recommendedName>
        <fullName evidence="3">Integrase</fullName>
    </recommendedName>
</protein>
<name>A0A9W6SBD7_9ACTN</name>
<proteinExistence type="predicted"/>
<comment type="caution">
    <text evidence="1">The sequence shown here is derived from an EMBL/GenBank/DDBJ whole genome shotgun (WGS) entry which is preliminary data.</text>
</comment>
<evidence type="ECO:0000313" key="1">
    <source>
        <dbReference type="EMBL" id="GLY90526.1"/>
    </source>
</evidence>
<keyword evidence="2" id="KW-1185">Reference proteome</keyword>
<dbReference type="Proteomes" id="UP001165074">
    <property type="component" value="Unassembled WGS sequence"/>
</dbReference>
<accession>A0A9W6SBD7</accession>
<reference evidence="1" key="1">
    <citation type="submission" date="2023-03" db="EMBL/GenBank/DDBJ databases">
        <title>Actinoallomurus iriomotensis NBRC 103684.</title>
        <authorList>
            <person name="Ichikawa N."/>
            <person name="Sato H."/>
            <person name="Tonouchi N."/>
        </authorList>
    </citation>
    <scope>NUCLEOTIDE SEQUENCE</scope>
    <source>
        <strain evidence="1">NBRC 103684</strain>
    </source>
</reference>
<dbReference type="EMBL" id="BSTK01000017">
    <property type="protein sequence ID" value="GLY90526.1"/>
    <property type="molecule type" value="Genomic_DNA"/>
</dbReference>
<organism evidence="1 2">
    <name type="scientific">Actinoallomurus iriomotensis</name>
    <dbReference type="NCBI Taxonomy" id="478107"/>
    <lineage>
        <taxon>Bacteria</taxon>
        <taxon>Bacillati</taxon>
        <taxon>Actinomycetota</taxon>
        <taxon>Actinomycetes</taxon>
        <taxon>Streptosporangiales</taxon>
        <taxon>Thermomonosporaceae</taxon>
        <taxon>Actinoallomurus</taxon>
    </lineage>
</organism>
<evidence type="ECO:0008006" key="3">
    <source>
        <dbReference type="Google" id="ProtNLM"/>
    </source>
</evidence>
<dbReference type="AlphaFoldDB" id="A0A9W6SBD7"/>
<gene>
    <name evidence="1" type="ORF">Airi02_084550</name>
</gene>
<sequence>MRAMPVAVRDVFFQDLWGSKTYIRVADLRCYRPIMVAGTGGSAFVQASFLYKSIIRVAQFVVLRFRADVDKEVEILVLRHQLVVLRRQVSKVRTEPADRAVLALLSRLLSRARWPVFFVTPATLLRWHGDAVRRKWTYPSRRGGRPSVAAEIRTLVLRLATENPCWGIAAFTENSSAWATKSPPVPYG</sequence>
<evidence type="ECO:0000313" key="2">
    <source>
        <dbReference type="Proteomes" id="UP001165074"/>
    </source>
</evidence>